<evidence type="ECO:0000256" key="4">
    <source>
        <dbReference type="ARBA" id="ARBA00023125"/>
    </source>
</evidence>
<name>A0ABW5BRI2_9BACI</name>
<dbReference type="EMBL" id="JBHUIK010000001">
    <property type="protein sequence ID" value="MFD2212184.1"/>
    <property type="molecule type" value="Genomic_DNA"/>
</dbReference>
<sequence length="235" mass="27109">MQRSRVHGAENLLKEEDIQNLYPKLRRYCLGLAKNQWDGEELVQNAMMKLWLHYGDQSSIPAALANKMAHNAWIDTIRKHNKECLEAELNEVNSDDLTSIIATRFEIIQLLTTQLTPKQVVMIVLKEGFRYQITEIADIFSTTETAVKSTIHRAKQRLEKQMNQEGSPLIDLYWEQEEREQVEHLLHVSFKEQDPTILIQSIPLLRSLAKDQRPASSLHCTLAHSRPSRTVLMAA</sequence>
<keyword evidence="9" id="KW-1185">Reference proteome</keyword>
<protein>
    <submittedName>
        <fullName evidence="8">Sigma-70 family RNA polymerase sigma factor</fullName>
    </submittedName>
</protein>
<comment type="caution">
    <text evidence="8">The sequence shown here is derived from an EMBL/GenBank/DDBJ whole genome shotgun (WGS) entry which is preliminary data.</text>
</comment>
<reference evidence="9" key="1">
    <citation type="journal article" date="2019" name="Int. J. Syst. Evol. Microbiol.">
        <title>The Global Catalogue of Microorganisms (GCM) 10K type strain sequencing project: providing services to taxonomists for standard genome sequencing and annotation.</title>
        <authorList>
            <consortium name="The Broad Institute Genomics Platform"/>
            <consortium name="The Broad Institute Genome Sequencing Center for Infectious Disease"/>
            <person name="Wu L."/>
            <person name="Ma J."/>
        </authorList>
    </citation>
    <scope>NUCLEOTIDE SEQUENCE [LARGE SCALE GENOMIC DNA]</scope>
    <source>
        <strain evidence="9">CGMCC 1.15474</strain>
    </source>
</reference>
<dbReference type="SUPFAM" id="SSF88946">
    <property type="entry name" value="Sigma2 domain of RNA polymerase sigma factors"/>
    <property type="match status" value="1"/>
</dbReference>
<dbReference type="PANTHER" id="PTHR43133">
    <property type="entry name" value="RNA POLYMERASE ECF-TYPE SIGMA FACTO"/>
    <property type="match status" value="1"/>
</dbReference>
<dbReference type="NCBIfam" id="TIGR02937">
    <property type="entry name" value="sigma70-ECF"/>
    <property type="match status" value="1"/>
</dbReference>
<dbReference type="InterPro" id="IPR007627">
    <property type="entry name" value="RNA_pol_sigma70_r2"/>
</dbReference>
<dbReference type="InterPro" id="IPR014284">
    <property type="entry name" value="RNA_pol_sigma-70_dom"/>
</dbReference>
<evidence type="ECO:0000259" key="7">
    <source>
        <dbReference type="Pfam" id="PF08281"/>
    </source>
</evidence>
<keyword evidence="3" id="KW-0731">Sigma factor</keyword>
<feature type="domain" description="RNA polymerase sigma-70 region 2" evidence="6">
    <location>
        <begin position="19"/>
        <end position="82"/>
    </location>
</feature>
<evidence type="ECO:0000259" key="6">
    <source>
        <dbReference type="Pfam" id="PF04542"/>
    </source>
</evidence>
<keyword evidence="5" id="KW-0804">Transcription</keyword>
<keyword evidence="4" id="KW-0238">DNA-binding</keyword>
<accession>A0ABW5BRI2</accession>
<dbReference type="Proteomes" id="UP001597318">
    <property type="component" value="Unassembled WGS sequence"/>
</dbReference>
<proteinExistence type="inferred from homology"/>
<organism evidence="8 9">
    <name type="scientific">Metabacillus endolithicus</name>
    <dbReference type="NCBI Taxonomy" id="1535204"/>
    <lineage>
        <taxon>Bacteria</taxon>
        <taxon>Bacillati</taxon>
        <taxon>Bacillota</taxon>
        <taxon>Bacilli</taxon>
        <taxon>Bacillales</taxon>
        <taxon>Bacillaceae</taxon>
        <taxon>Metabacillus</taxon>
    </lineage>
</organism>
<keyword evidence="2" id="KW-0805">Transcription regulation</keyword>
<dbReference type="Pfam" id="PF04542">
    <property type="entry name" value="Sigma70_r2"/>
    <property type="match status" value="1"/>
</dbReference>
<dbReference type="SUPFAM" id="SSF88659">
    <property type="entry name" value="Sigma3 and sigma4 domains of RNA polymerase sigma factors"/>
    <property type="match status" value="1"/>
</dbReference>
<evidence type="ECO:0000256" key="3">
    <source>
        <dbReference type="ARBA" id="ARBA00023082"/>
    </source>
</evidence>
<evidence type="ECO:0000256" key="2">
    <source>
        <dbReference type="ARBA" id="ARBA00023015"/>
    </source>
</evidence>
<dbReference type="Pfam" id="PF08281">
    <property type="entry name" value="Sigma70_r4_2"/>
    <property type="match status" value="1"/>
</dbReference>
<comment type="similarity">
    <text evidence="1">Belongs to the sigma-70 factor family. ECF subfamily.</text>
</comment>
<gene>
    <name evidence="8" type="ORF">ACFSKK_00495</name>
</gene>
<dbReference type="RefSeq" id="WP_247342892.1">
    <property type="nucleotide sequence ID" value="NZ_CP095550.1"/>
</dbReference>
<dbReference type="InterPro" id="IPR013324">
    <property type="entry name" value="RNA_pol_sigma_r3/r4-like"/>
</dbReference>
<evidence type="ECO:0000256" key="1">
    <source>
        <dbReference type="ARBA" id="ARBA00010641"/>
    </source>
</evidence>
<evidence type="ECO:0000313" key="9">
    <source>
        <dbReference type="Proteomes" id="UP001597318"/>
    </source>
</evidence>
<dbReference type="PANTHER" id="PTHR43133:SF8">
    <property type="entry name" value="RNA POLYMERASE SIGMA FACTOR HI_1459-RELATED"/>
    <property type="match status" value="1"/>
</dbReference>
<dbReference type="InterPro" id="IPR036388">
    <property type="entry name" value="WH-like_DNA-bd_sf"/>
</dbReference>
<dbReference type="Gene3D" id="1.10.1740.10">
    <property type="match status" value="1"/>
</dbReference>
<evidence type="ECO:0000313" key="8">
    <source>
        <dbReference type="EMBL" id="MFD2212184.1"/>
    </source>
</evidence>
<dbReference type="InterPro" id="IPR039425">
    <property type="entry name" value="RNA_pol_sigma-70-like"/>
</dbReference>
<dbReference type="InterPro" id="IPR013325">
    <property type="entry name" value="RNA_pol_sigma_r2"/>
</dbReference>
<evidence type="ECO:0000256" key="5">
    <source>
        <dbReference type="ARBA" id="ARBA00023163"/>
    </source>
</evidence>
<dbReference type="InterPro" id="IPR013249">
    <property type="entry name" value="RNA_pol_sigma70_r4_t2"/>
</dbReference>
<feature type="domain" description="RNA polymerase sigma factor 70 region 4 type 2" evidence="7">
    <location>
        <begin position="106"/>
        <end position="158"/>
    </location>
</feature>
<dbReference type="Gene3D" id="1.10.10.10">
    <property type="entry name" value="Winged helix-like DNA-binding domain superfamily/Winged helix DNA-binding domain"/>
    <property type="match status" value="1"/>
</dbReference>